<accession>A0A5C5Y6D3</accession>
<dbReference type="AlphaFoldDB" id="A0A5C5Y6D3"/>
<protein>
    <submittedName>
        <fullName evidence="1">Uncharacterized protein</fullName>
    </submittedName>
</protein>
<sequence>MDYVNAWISCCRRIPPCDPRFYFVAGQSFAWRQVPRLIPPDDHVIETGRRPVRGRIFLFCYFIDRALLP</sequence>
<reference evidence="1 2" key="1">
    <citation type="submission" date="2019-02" db="EMBL/GenBank/DDBJ databases">
        <title>Deep-cultivation of Planctomycetes and their phenomic and genomic characterization uncovers novel biology.</title>
        <authorList>
            <person name="Wiegand S."/>
            <person name="Jogler M."/>
            <person name="Boedeker C."/>
            <person name="Pinto D."/>
            <person name="Vollmers J."/>
            <person name="Rivas-Marin E."/>
            <person name="Kohn T."/>
            <person name="Peeters S.H."/>
            <person name="Heuer A."/>
            <person name="Rast P."/>
            <person name="Oberbeckmann S."/>
            <person name="Bunk B."/>
            <person name="Jeske O."/>
            <person name="Meyerdierks A."/>
            <person name="Storesund J.E."/>
            <person name="Kallscheuer N."/>
            <person name="Luecker S."/>
            <person name="Lage O.M."/>
            <person name="Pohl T."/>
            <person name="Merkel B.J."/>
            <person name="Hornburger P."/>
            <person name="Mueller R.-W."/>
            <person name="Bruemmer F."/>
            <person name="Labrenz M."/>
            <person name="Spormann A.M."/>
            <person name="Op Den Camp H."/>
            <person name="Overmann J."/>
            <person name="Amann R."/>
            <person name="Jetten M.S.M."/>
            <person name="Mascher T."/>
            <person name="Medema M.H."/>
            <person name="Devos D.P."/>
            <person name="Kaster A.-K."/>
            <person name="Ovreas L."/>
            <person name="Rohde M."/>
            <person name="Galperin M.Y."/>
            <person name="Jogler C."/>
        </authorList>
    </citation>
    <scope>NUCLEOTIDE SEQUENCE [LARGE SCALE GENOMIC DNA]</scope>
    <source>
        <strain evidence="1 2">Pan14r</strain>
    </source>
</reference>
<organism evidence="1 2">
    <name type="scientific">Crateriforma conspicua</name>
    <dbReference type="NCBI Taxonomy" id="2527996"/>
    <lineage>
        <taxon>Bacteria</taxon>
        <taxon>Pseudomonadati</taxon>
        <taxon>Planctomycetota</taxon>
        <taxon>Planctomycetia</taxon>
        <taxon>Planctomycetales</taxon>
        <taxon>Planctomycetaceae</taxon>
        <taxon>Crateriforma</taxon>
    </lineage>
</organism>
<dbReference type="Proteomes" id="UP000317238">
    <property type="component" value="Unassembled WGS sequence"/>
</dbReference>
<keyword evidence="2" id="KW-1185">Reference proteome</keyword>
<name>A0A5C5Y6D3_9PLAN</name>
<evidence type="ECO:0000313" key="1">
    <source>
        <dbReference type="EMBL" id="TWT70800.1"/>
    </source>
</evidence>
<comment type="caution">
    <text evidence="1">The sequence shown here is derived from an EMBL/GenBank/DDBJ whole genome shotgun (WGS) entry which is preliminary data.</text>
</comment>
<dbReference type="EMBL" id="SJPL01000001">
    <property type="protein sequence ID" value="TWT70800.1"/>
    <property type="molecule type" value="Genomic_DNA"/>
</dbReference>
<proteinExistence type="predicted"/>
<evidence type="ECO:0000313" key="2">
    <source>
        <dbReference type="Proteomes" id="UP000317238"/>
    </source>
</evidence>
<gene>
    <name evidence="1" type="ORF">Pan14r_31080</name>
</gene>